<comment type="caution">
    <text evidence="1">The sequence shown here is derived from an EMBL/GenBank/DDBJ whole genome shotgun (WGS) entry which is preliminary data.</text>
</comment>
<evidence type="ECO:0000313" key="1">
    <source>
        <dbReference type="EMBL" id="MCI62221.1"/>
    </source>
</evidence>
<organism evidence="1 2">
    <name type="scientific">Trifolium medium</name>
    <dbReference type="NCBI Taxonomy" id="97028"/>
    <lineage>
        <taxon>Eukaryota</taxon>
        <taxon>Viridiplantae</taxon>
        <taxon>Streptophyta</taxon>
        <taxon>Embryophyta</taxon>
        <taxon>Tracheophyta</taxon>
        <taxon>Spermatophyta</taxon>
        <taxon>Magnoliopsida</taxon>
        <taxon>eudicotyledons</taxon>
        <taxon>Gunneridae</taxon>
        <taxon>Pentapetalae</taxon>
        <taxon>rosids</taxon>
        <taxon>fabids</taxon>
        <taxon>Fabales</taxon>
        <taxon>Fabaceae</taxon>
        <taxon>Papilionoideae</taxon>
        <taxon>50 kb inversion clade</taxon>
        <taxon>NPAAA clade</taxon>
        <taxon>Hologalegina</taxon>
        <taxon>IRL clade</taxon>
        <taxon>Trifolieae</taxon>
        <taxon>Trifolium</taxon>
    </lineage>
</organism>
<proteinExistence type="predicted"/>
<dbReference type="AlphaFoldDB" id="A0A392TM30"/>
<evidence type="ECO:0000313" key="2">
    <source>
        <dbReference type="Proteomes" id="UP000265520"/>
    </source>
</evidence>
<reference evidence="1 2" key="1">
    <citation type="journal article" date="2018" name="Front. Plant Sci.">
        <title>Red Clover (Trifolium pratense) and Zigzag Clover (T. medium) - A Picture of Genomic Similarities and Differences.</title>
        <authorList>
            <person name="Dluhosova J."/>
            <person name="Istvanek J."/>
            <person name="Nedelnik J."/>
            <person name="Repkova J."/>
        </authorList>
    </citation>
    <scope>NUCLEOTIDE SEQUENCE [LARGE SCALE GENOMIC DNA]</scope>
    <source>
        <strain evidence="2">cv. 10/8</strain>
        <tissue evidence="1">Leaf</tissue>
    </source>
</reference>
<dbReference type="Proteomes" id="UP000265520">
    <property type="component" value="Unassembled WGS sequence"/>
</dbReference>
<name>A0A392TM30_9FABA</name>
<protein>
    <submittedName>
        <fullName evidence="1">Uncharacterized protein</fullName>
    </submittedName>
</protein>
<dbReference type="EMBL" id="LXQA010615175">
    <property type="protein sequence ID" value="MCI62221.1"/>
    <property type="molecule type" value="Genomic_DNA"/>
</dbReference>
<accession>A0A392TM30</accession>
<sequence>MCLVVISNPTVMAVLVVDDAWLVQETFPGRPLSASGDADMVVPVAGLSAAMAVEFQWFHFSFIKLQ</sequence>
<keyword evidence="2" id="KW-1185">Reference proteome</keyword>
<feature type="non-terminal residue" evidence="1">
    <location>
        <position position="66"/>
    </location>
</feature>